<dbReference type="Pfam" id="PF03600">
    <property type="entry name" value="CitMHS"/>
    <property type="match status" value="1"/>
</dbReference>
<proteinExistence type="predicted"/>
<dbReference type="Pfam" id="PF02080">
    <property type="entry name" value="TrkA_C"/>
    <property type="match status" value="1"/>
</dbReference>
<feature type="transmembrane region" description="Helical" evidence="7">
    <location>
        <begin position="117"/>
        <end position="141"/>
    </location>
</feature>
<dbReference type="Proteomes" id="UP001570511">
    <property type="component" value="Unassembled WGS sequence"/>
</dbReference>
<dbReference type="FunFam" id="3.30.70.1450:FF:000009">
    <property type="entry name" value="SLC13 family permease"/>
    <property type="match status" value="1"/>
</dbReference>
<dbReference type="PANTHER" id="PTHR43652:SF2">
    <property type="entry name" value="BASIC AMINO ACID ANTIPORTER YFCC-RELATED"/>
    <property type="match status" value="1"/>
</dbReference>
<evidence type="ECO:0000256" key="5">
    <source>
        <dbReference type="ARBA" id="ARBA00022989"/>
    </source>
</evidence>
<gene>
    <name evidence="9" type="ORF">OS889_14290</name>
</gene>
<feature type="transmembrane region" description="Helical" evidence="7">
    <location>
        <begin position="68"/>
        <end position="88"/>
    </location>
</feature>
<evidence type="ECO:0000256" key="6">
    <source>
        <dbReference type="ARBA" id="ARBA00023136"/>
    </source>
</evidence>
<feature type="transmembrane region" description="Helical" evidence="7">
    <location>
        <begin position="33"/>
        <end position="56"/>
    </location>
</feature>
<feature type="domain" description="RCK C-terminal" evidence="8">
    <location>
        <begin position="230"/>
        <end position="315"/>
    </location>
</feature>
<feature type="transmembrane region" description="Helical" evidence="7">
    <location>
        <begin position="7"/>
        <end position="27"/>
    </location>
</feature>
<reference evidence="9 10" key="1">
    <citation type="submission" date="2024-08" db="EMBL/GenBank/DDBJ databases">
        <title>Halobellus sp. MBLA0158 whole genome sequence.</title>
        <authorList>
            <person name="Hwang C.Y."/>
            <person name="Cho E.-S."/>
            <person name="Seo M.-J."/>
        </authorList>
    </citation>
    <scope>NUCLEOTIDE SEQUENCE [LARGE SCALE GENOMIC DNA]</scope>
    <source>
        <strain evidence="9 10">MBLA0158</strain>
    </source>
</reference>
<protein>
    <submittedName>
        <fullName evidence="9">SLC13 family permease</fullName>
    </submittedName>
</protein>
<dbReference type="InterPro" id="IPR036721">
    <property type="entry name" value="RCK_C_sf"/>
</dbReference>
<evidence type="ECO:0000256" key="3">
    <source>
        <dbReference type="ARBA" id="ARBA00022692"/>
    </source>
</evidence>
<sequence>MVSITPAILVVFLVVVCALVLFVTEPVPVDVTAIGVMVALLLIQPASASLVGVGLLAEPIVLFPDYPADALSGFSSAATLTVLAMFILSDGVQRTGVIQRLGARIAAFTEGSLDRQLGATIGVVAPISGFINNTAAVAILLPMVTDLAERGGTSPSKLLLPLSYASMFGGMLTLIGTSTNILASDLSGRLLGRTFTMFEFTQLGIVVSIVGAAYLLTVGRWLTPERIRARGDLTEEFEMAEYLTEVVVREDSPLVGQQVQRALVETDFDVDLIQLIREGEVFLEPLGPKQIQAGDVFALRTDRDTLVELLDVEGLDVVPTAVDEDELEAGESRQNLVEVVVAPGSSLVDESLVSASFRQRYNATVLALRRGQELIRRRMDDVRLRVGDTLLVQATADSIERLDANRDFIVAQEIEKHDYRESKTPIAVGIVVAVVGLAALNVLPIVVSALAGALAMVATRCLRPQELYEAVQWDVVFLLAGVIPLGIALETSGGAALLADVVVASGDVLPLVGVLAVFYLLTAVLTNVISNNASVVLMIPVAIEAAQSLGANAFSFVLAVTFAASTAFMTPVGYQTNLFVYGPGGYRFSDYIRVGGPLQLVFAAVTTVGIVAIWGL</sequence>
<evidence type="ECO:0000313" key="10">
    <source>
        <dbReference type="Proteomes" id="UP001570511"/>
    </source>
</evidence>
<evidence type="ECO:0000256" key="7">
    <source>
        <dbReference type="SAM" id="Phobius"/>
    </source>
</evidence>
<feature type="transmembrane region" description="Helical" evidence="7">
    <location>
        <begin position="470"/>
        <end position="489"/>
    </location>
</feature>
<dbReference type="EMBL" id="JBGNYA010000001">
    <property type="protein sequence ID" value="MFA1612166.1"/>
    <property type="molecule type" value="Genomic_DNA"/>
</dbReference>
<keyword evidence="2" id="KW-0813">Transport</keyword>
<accession>A0ABD5MLH0</accession>
<dbReference type="GO" id="GO:0016020">
    <property type="term" value="C:membrane"/>
    <property type="evidence" value="ECO:0007669"/>
    <property type="project" value="UniProtKB-SubCell"/>
</dbReference>
<dbReference type="PANTHER" id="PTHR43652">
    <property type="entry name" value="BASIC AMINO ACID ANTIPORTER YFCC-RELATED"/>
    <property type="match status" value="1"/>
</dbReference>
<dbReference type="InterPro" id="IPR004680">
    <property type="entry name" value="Cit_transptr-like_dom"/>
</dbReference>
<feature type="transmembrane region" description="Helical" evidence="7">
    <location>
        <begin position="501"/>
        <end position="522"/>
    </location>
</feature>
<evidence type="ECO:0000256" key="4">
    <source>
        <dbReference type="ARBA" id="ARBA00022737"/>
    </source>
</evidence>
<dbReference type="InterPro" id="IPR006037">
    <property type="entry name" value="RCK_C"/>
</dbReference>
<dbReference type="InterPro" id="IPR051679">
    <property type="entry name" value="DASS-Related_Transporters"/>
</dbReference>
<dbReference type="SUPFAM" id="SSF116726">
    <property type="entry name" value="TrkA C-terminal domain-like"/>
    <property type="match status" value="2"/>
</dbReference>
<keyword evidence="4" id="KW-0677">Repeat</keyword>
<feature type="transmembrane region" description="Helical" evidence="7">
    <location>
        <begin position="594"/>
        <end position="614"/>
    </location>
</feature>
<dbReference type="PROSITE" id="PS51202">
    <property type="entry name" value="RCK_C"/>
    <property type="match status" value="2"/>
</dbReference>
<feature type="transmembrane region" description="Helical" evidence="7">
    <location>
        <begin position="553"/>
        <end position="574"/>
    </location>
</feature>
<evidence type="ECO:0000313" key="9">
    <source>
        <dbReference type="EMBL" id="MFA1612166.1"/>
    </source>
</evidence>
<comment type="subcellular location">
    <subcellularLocation>
        <location evidence="1">Membrane</location>
        <topology evidence="1">Multi-pass membrane protein</topology>
    </subcellularLocation>
</comment>
<feature type="domain" description="RCK C-terminal" evidence="8">
    <location>
        <begin position="324"/>
        <end position="408"/>
    </location>
</feature>
<keyword evidence="3 7" id="KW-0812">Transmembrane</keyword>
<evidence type="ECO:0000259" key="8">
    <source>
        <dbReference type="PROSITE" id="PS51202"/>
    </source>
</evidence>
<feature type="transmembrane region" description="Helical" evidence="7">
    <location>
        <begin position="426"/>
        <end position="458"/>
    </location>
</feature>
<keyword evidence="6 7" id="KW-0472">Membrane</keyword>
<feature type="transmembrane region" description="Helical" evidence="7">
    <location>
        <begin position="162"/>
        <end position="183"/>
    </location>
</feature>
<dbReference type="AlphaFoldDB" id="A0ABD5MLH0"/>
<feature type="transmembrane region" description="Helical" evidence="7">
    <location>
        <begin position="203"/>
        <end position="222"/>
    </location>
</feature>
<keyword evidence="10" id="KW-1185">Reference proteome</keyword>
<evidence type="ECO:0000256" key="2">
    <source>
        <dbReference type="ARBA" id="ARBA00022448"/>
    </source>
</evidence>
<evidence type="ECO:0000256" key="1">
    <source>
        <dbReference type="ARBA" id="ARBA00004141"/>
    </source>
</evidence>
<dbReference type="RefSeq" id="WP_372390881.1">
    <property type="nucleotide sequence ID" value="NZ_JBGNYA010000001.1"/>
</dbReference>
<name>A0ABD5MLH0_9EURY</name>
<keyword evidence="5 7" id="KW-1133">Transmembrane helix</keyword>
<comment type="caution">
    <text evidence="9">The sequence shown here is derived from an EMBL/GenBank/DDBJ whole genome shotgun (WGS) entry which is preliminary data.</text>
</comment>
<organism evidence="9 10">
    <name type="scientific">Halobellus rubicundus</name>
    <dbReference type="NCBI Taxonomy" id="2996466"/>
    <lineage>
        <taxon>Archaea</taxon>
        <taxon>Methanobacteriati</taxon>
        <taxon>Methanobacteriota</taxon>
        <taxon>Stenosarchaea group</taxon>
        <taxon>Halobacteria</taxon>
        <taxon>Halobacteriales</taxon>
        <taxon>Haloferacaceae</taxon>
        <taxon>Halobellus</taxon>
    </lineage>
</organism>
<dbReference type="Gene3D" id="3.30.70.1450">
    <property type="entry name" value="Regulator of K+ conductance, C-terminal domain"/>
    <property type="match status" value="2"/>
</dbReference>